<dbReference type="InterPro" id="IPR013783">
    <property type="entry name" value="Ig-like_fold"/>
</dbReference>
<dbReference type="PANTHER" id="PTHR10569">
    <property type="entry name" value="GLYCOGEN DEBRANCHING ENZYME"/>
    <property type="match status" value="1"/>
</dbReference>
<comment type="caution">
    <text evidence="6">The sequence shown here is derived from an EMBL/GenBank/DDBJ whole genome shotgun (WGS) entry which is preliminary data.</text>
</comment>
<dbReference type="InterPro" id="IPR014756">
    <property type="entry name" value="Ig_E-set"/>
</dbReference>
<organism evidence="6 7">
    <name type="scientific">Effrenium voratum</name>
    <dbReference type="NCBI Taxonomy" id="2562239"/>
    <lineage>
        <taxon>Eukaryota</taxon>
        <taxon>Sar</taxon>
        <taxon>Alveolata</taxon>
        <taxon>Dinophyceae</taxon>
        <taxon>Suessiales</taxon>
        <taxon>Symbiodiniaceae</taxon>
        <taxon>Effrenium</taxon>
    </lineage>
</organism>
<dbReference type="InterPro" id="IPR032792">
    <property type="entry name" value="AGL_glucanoTrfase"/>
</dbReference>
<dbReference type="Pfam" id="PF14701">
    <property type="entry name" value="hDGE_amylase"/>
    <property type="match status" value="2"/>
</dbReference>
<dbReference type="InterPro" id="IPR008928">
    <property type="entry name" value="6-hairpin_glycosidase_sf"/>
</dbReference>
<feature type="domain" description="Glycogen debranching enzyme glucanotransferase" evidence="3">
    <location>
        <begin position="131"/>
        <end position="323"/>
    </location>
</feature>
<feature type="domain" description="Glycogen debranching enzyme C-terminal" evidence="2">
    <location>
        <begin position="1177"/>
        <end position="1618"/>
    </location>
</feature>
<dbReference type="GO" id="GO:0004134">
    <property type="term" value="F:4-alpha-glucanotransferase activity"/>
    <property type="evidence" value="ECO:0007669"/>
    <property type="project" value="InterPro"/>
</dbReference>
<dbReference type="GO" id="GO:0004135">
    <property type="term" value="F:amylo-alpha-1,6-glucosidase activity"/>
    <property type="evidence" value="ECO:0007669"/>
    <property type="project" value="InterPro"/>
</dbReference>
<dbReference type="EMBL" id="CAUJNA010000218">
    <property type="protein sequence ID" value="CAJ1373808.1"/>
    <property type="molecule type" value="Genomic_DNA"/>
</dbReference>
<evidence type="ECO:0000313" key="7">
    <source>
        <dbReference type="Proteomes" id="UP001178507"/>
    </source>
</evidence>
<sequence length="1634" mass="180959">MAAAIPASSTRWRLELGDLGELPSLPGDHEGVLRIACGDTVMIVLPCGSTPMLCSPPSLTVHDELGKESVLQGDAGGAAIADWIAEWCPERPGPYELQLKYQTRDGDAPTEVVGPAWQMVVEPVLRVQGHHLPARSVNQLTVLSRLAGPIEHWPESLASQAILGYNMIHFTPIQPPGESGSCYALDDQADVDATLMESPPPSKEGRLAVVKKSVEQLNDLGLLSAMDIVLNHCAGSAPWLREQPESAYNVHNCPYLTAAAELDRRLAWFSDELKDGHFGGPHIQNHGDVARVIDGVRQHVVSALRLSEYFRVDEISSVEEWDKCGPTDVRMPGEDPYEMLRTSLLPTLGHKRSGAIIPGQVSRRCCANIDVLKGHISKLQADLLAHYSSIENDMLQSLRGSIEYERLVQRKGPVGDGDLALVAPFFRSVKLEPSAAKRLGYDCETVAHNGWVMDWPATEDFAAPSWRMVYLRRHLCVWSDTVKLRYGQCPADAPFLWKHMTDYAVNMANIFHAIRLDNAHSTPLHVSQHVLSRCREANPHCWIFAELFTGNFSTDLLYQRTLGINALIREAMQCDSPADLGNKLQSPLWNAHPVGALSVVPTLDRVPPACQSQKHLSKCPSRSLLAAPAREALPLLPRHCPALLFDCTHDNQTPAEKRHPRDALPNAAVVAASCASVGSVRGYDELFPRNPSVVSERRPYGKSPQIEPLKLGGLEPNALPQPEEMEKEFEIIWHHRASKVVARGAWDGWSTDLIFSEREDGSWLAKLKVELSQLPLQYKFIVDDQWLTSDKLPTSQDEHGNRNNVIDLPGRSGSAALSGPDVGVNTLPGIFTVKQVLNKLHAQLGKDGYNEIHVRPLSDEILAVERRSPNNSHSVWFVIRSAFWRNRMGDGLNGAAELELDGFISHLHVAATLFVSDEHEHSFRSNSDFVTGLECYLHMYGSMEEVAELRTEGGNSKVRLTRFPPGSVLVFSTDASKAQQRHSAVMKLLSADEIFKPLHSLSLHQMNYLLYSCESEERDRSDGKRGAYDVPGVGPLAYCGLMGVCAALDEARAGFTEDQLLYAPVAENIRNGDWMMACLFDRLDDMPGLEDVKDWLQRAARILASCPRKLAPFYFDLLVPGLCAAACTCLINNSSDFVATASDASDLIRHLALATVQFWGATKSAPLHWDRAQQEGWQKHPSLCAGLPHFAAGFMRNWGRDTFISLRGCLLATGRHAEARETLLVYASVIRHGLCPNLLDAANRPRYNARDATWFFLQAIQDYVAESDEGEEFLAAPVRLKWPVKDWDADLANLEPHTVADLVHLIFAAHAKGIAFREWGAGRGPDAGKGIDDDMSEWGFDVQVSLDEDTGLISGGCEHNCGTWMDKMGSSSKAGNKGKPATPRDGADVEIIGLLKSSLRWVCSLKRDVFKHEDVRTASQQTLTYSQWNQKIQNNFERLFWIDPDEKGGAQVAGIYRDTLGASRKWQDTQLRPNFCIAMAVAPELFLPEHAKMALRTAASRLIGPMALGMCTLDPADKEYRGDYHNDNDSADIAIAHGWNYHQGPEWVWPLGFFLEAWHRFGSDHGTSAPRHAMRWLLSHRSMLRKAPWRSLPELTNSKGQHCGHSCPAQAWSLGTLLAAVRTMSQDDASRSEA</sequence>
<dbReference type="InterPro" id="IPR032788">
    <property type="entry name" value="AGL_central"/>
</dbReference>
<dbReference type="InterPro" id="IPR032640">
    <property type="entry name" value="AMPK1_CBM"/>
</dbReference>
<evidence type="ECO:0000259" key="3">
    <source>
        <dbReference type="Pfam" id="PF14701"/>
    </source>
</evidence>
<proteinExistence type="predicted"/>
<keyword evidence="7" id="KW-1185">Reference proteome</keyword>
<dbReference type="InterPro" id="IPR032790">
    <property type="entry name" value="GDE_C"/>
</dbReference>
<dbReference type="SUPFAM" id="SSF51445">
    <property type="entry name" value="(Trans)glycosidases"/>
    <property type="match status" value="1"/>
</dbReference>
<dbReference type="Proteomes" id="UP001178507">
    <property type="component" value="Unassembled WGS sequence"/>
</dbReference>
<feature type="domain" description="AMP-activated protein kinase glycogen-binding" evidence="5">
    <location>
        <begin position="730"/>
        <end position="808"/>
    </location>
</feature>
<dbReference type="Gene3D" id="2.60.40.10">
    <property type="entry name" value="Immunoglobulins"/>
    <property type="match status" value="1"/>
</dbReference>
<feature type="region of interest" description="Disordered" evidence="1">
    <location>
        <begin position="694"/>
        <end position="715"/>
    </location>
</feature>
<dbReference type="PANTHER" id="PTHR10569:SF2">
    <property type="entry name" value="GLYCOGEN DEBRANCHING ENZYME"/>
    <property type="match status" value="1"/>
</dbReference>
<dbReference type="InterPro" id="IPR017853">
    <property type="entry name" value="GH"/>
</dbReference>
<dbReference type="Pfam" id="PF06202">
    <property type="entry name" value="GDE_C"/>
    <property type="match status" value="1"/>
</dbReference>
<dbReference type="Pfam" id="PF16561">
    <property type="entry name" value="AMPK1_CBM"/>
    <property type="match status" value="1"/>
</dbReference>
<dbReference type="InterPro" id="IPR012341">
    <property type="entry name" value="6hp_glycosidase-like_sf"/>
</dbReference>
<feature type="domain" description="Glycogen debranching enzyme central" evidence="4">
    <location>
        <begin position="829"/>
        <end position="1083"/>
    </location>
</feature>
<protein>
    <recommendedName>
        <fullName evidence="8">Glycogen debranching enzyme</fullName>
    </recommendedName>
</protein>
<dbReference type="CDD" id="cd02859">
    <property type="entry name" value="E_set_AMPKbeta_like_N"/>
    <property type="match status" value="1"/>
</dbReference>
<dbReference type="Gene3D" id="1.50.10.10">
    <property type="match status" value="1"/>
</dbReference>
<dbReference type="SUPFAM" id="SSF48208">
    <property type="entry name" value="Six-hairpin glycosidases"/>
    <property type="match status" value="1"/>
</dbReference>
<feature type="domain" description="Glycogen debranching enzyme glucanotransferase" evidence="3">
    <location>
        <begin position="370"/>
        <end position="540"/>
    </location>
</feature>
<accession>A0AA36HR53</accession>
<dbReference type="InterPro" id="IPR010401">
    <property type="entry name" value="AGL/Gdb1"/>
</dbReference>
<evidence type="ECO:0000259" key="2">
    <source>
        <dbReference type="Pfam" id="PF06202"/>
    </source>
</evidence>
<evidence type="ECO:0000259" key="5">
    <source>
        <dbReference type="Pfam" id="PF16561"/>
    </source>
</evidence>
<evidence type="ECO:0000256" key="1">
    <source>
        <dbReference type="SAM" id="MobiDB-lite"/>
    </source>
</evidence>
<dbReference type="SUPFAM" id="SSF81296">
    <property type="entry name" value="E set domains"/>
    <property type="match status" value="1"/>
</dbReference>
<name>A0AA36HR53_9DINO</name>
<dbReference type="Pfam" id="PF14702">
    <property type="entry name" value="hGDE_central"/>
    <property type="match status" value="1"/>
</dbReference>
<reference evidence="6" key="1">
    <citation type="submission" date="2023-08" db="EMBL/GenBank/DDBJ databases">
        <authorList>
            <person name="Chen Y."/>
            <person name="Shah S."/>
            <person name="Dougan E. K."/>
            <person name="Thang M."/>
            <person name="Chan C."/>
        </authorList>
    </citation>
    <scope>NUCLEOTIDE SEQUENCE</scope>
</reference>
<gene>
    <name evidence="6" type="ORF">EVOR1521_LOCUS3528</name>
</gene>
<evidence type="ECO:0008006" key="8">
    <source>
        <dbReference type="Google" id="ProtNLM"/>
    </source>
</evidence>
<dbReference type="Gene3D" id="3.20.20.80">
    <property type="entry name" value="Glycosidases"/>
    <property type="match status" value="2"/>
</dbReference>
<evidence type="ECO:0000313" key="6">
    <source>
        <dbReference type="EMBL" id="CAJ1373808.1"/>
    </source>
</evidence>
<dbReference type="GO" id="GO:0005980">
    <property type="term" value="P:glycogen catabolic process"/>
    <property type="evidence" value="ECO:0007669"/>
    <property type="project" value="InterPro"/>
</dbReference>
<evidence type="ECO:0000259" key="4">
    <source>
        <dbReference type="Pfam" id="PF14702"/>
    </source>
</evidence>